<dbReference type="Proteomes" id="UP000198662">
    <property type="component" value="Unassembled WGS sequence"/>
</dbReference>
<sequence length="177" mass="19746">MSLFHKKRARASTRLGDMSETNVHPIPEGYHSITPFIVVKDAAKAIDWYAEVYGARTLTRNDMPDGTVAHCEIQIGNSIVQLGDVNEAFGMAEPDPERITASLVLYVEDCDAVFAKAVEHGARVREEPAVFVTGDRYASIADPFGRRWAIMTRVEDVSREEGERRVNEWMASMGDQS</sequence>
<evidence type="ECO:0000313" key="2">
    <source>
        <dbReference type="EMBL" id="SDL15600.1"/>
    </source>
</evidence>
<organism evidence="2 3">
    <name type="scientific">Glycomyces sambucus</name>
    <dbReference type="NCBI Taxonomy" id="380244"/>
    <lineage>
        <taxon>Bacteria</taxon>
        <taxon>Bacillati</taxon>
        <taxon>Actinomycetota</taxon>
        <taxon>Actinomycetes</taxon>
        <taxon>Glycomycetales</taxon>
        <taxon>Glycomycetaceae</taxon>
        <taxon>Glycomyces</taxon>
    </lineage>
</organism>
<feature type="domain" description="VOC" evidence="1">
    <location>
        <begin position="29"/>
        <end position="153"/>
    </location>
</feature>
<accession>A0A1G9HRM8</accession>
<reference evidence="3" key="1">
    <citation type="submission" date="2016-10" db="EMBL/GenBank/DDBJ databases">
        <authorList>
            <person name="Varghese N."/>
            <person name="Submissions S."/>
        </authorList>
    </citation>
    <scope>NUCLEOTIDE SEQUENCE [LARGE SCALE GENOMIC DNA]</scope>
    <source>
        <strain evidence="3">CGMCC 4.3147</strain>
    </source>
</reference>
<gene>
    <name evidence="2" type="ORF">SAMN05216298_2789</name>
</gene>
<dbReference type="PROSITE" id="PS51819">
    <property type="entry name" value="VOC"/>
    <property type="match status" value="1"/>
</dbReference>
<dbReference type="PANTHER" id="PTHR34109:SF1">
    <property type="entry name" value="VOC DOMAIN-CONTAINING PROTEIN"/>
    <property type="match status" value="1"/>
</dbReference>
<dbReference type="AlphaFoldDB" id="A0A1G9HRM8"/>
<dbReference type="CDD" id="cd07246">
    <property type="entry name" value="VOC_like"/>
    <property type="match status" value="1"/>
</dbReference>
<dbReference type="Gene3D" id="3.30.720.110">
    <property type="match status" value="1"/>
</dbReference>
<dbReference type="Pfam" id="PF00903">
    <property type="entry name" value="Glyoxalase"/>
    <property type="match status" value="1"/>
</dbReference>
<dbReference type="STRING" id="380244.SAMN05216298_2789"/>
<evidence type="ECO:0000313" key="3">
    <source>
        <dbReference type="Proteomes" id="UP000198662"/>
    </source>
</evidence>
<dbReference type="Gene3D" id="3.30.720.120">
    <property type="match status" value="1"/>
</dbReference>
<keyword evidence="3" id="KW-1185">Reference proteome</keyword>
<dbReference type="InterPro" id="IPR004360">
    <property type="entry name" value="Glyas_Fos-R_dOase_dom"/>
</dbReference>
<proteinExistence type="predicted"/>
<dbReference type="EMBL" id="FNGF01000004">
    <property type="protein sequence ID" value="SDL15600.1"/>
    <property type="molecule type" value="Genomic_DNA"/>
</dbReference>
<protein>
    <submittedName>
        <fullName evidence="2">Uncharacterized conserved protein PhnB, glyoxalase superfamily</fullName>
    </submittedName>
</protein>
<name>A0A1G9HRM8_9ACTN</name>
<dbReference type="InterPro" id="IPR029068">
    <property type="entry name" value="Glyas_Bleomycin-R_OHBP_Dase"/>
</dbReference>
<dbReference type="PANTHER" id="PTHR34109">
    <property type="entry name" value="BNAUNNG04460D PROTEIN-RELATED"/>
    <property type="match status" value="1"/>
</dbReference>
<evidence type="ECO:0000259" key="1">
    <source>
        <dbReference type="PROSITE" id="PS51819"/>
    </source>
</evidence>
<dbReference type="InterPro" id="IPR037523">
    <property type="entry name" value="VOC_core"/>
</dbReference>
<dbReference type="SUPFAM" id="SSF54593">
    <property type="entry name" value="Glyoxalase/Bleomycin resistance protein/Dihydroxybiphenyl dioxygenase"/>
    <property type="match status" value="1"/>
</dbReference>